<gene>
    <name evidence="3" type="ORF">EV192_11670</name>
</gene>
<name>A0A4R2ISN7_9PSEU</name>
<dbReference type="Proteomes" id="UP000295680">
    <property type="component" value="Unassembled WGS sequence"/>
</dbReference>
<keyword evidence="2" id="KW-1133">Transmembrane helix</keyword>
<accession>A0A4R2ISN7</accession>
<dbReference type="AlphaFoldDB" id="A0A4R2ISN7"/>
<evidence type="ECO:0000256" key="1">
    <source>
        <dbReference type="SAM" id="MobiDB-lite"/>
    </source>
</evidence>
<feature type="region of interest" description="Disordered" evidence="1">
    <location>
        <begin position="183"/>
        <end position="220"/>
    </location>
</feature>
<keyword evidence="2" id="KW-0472">Membrane</keyword>
<sequence>MKIAKAGSRRWLTVVRVSTVAVLLGVPFLAGLIFQTTEFVRVVAVDLRPPVDQRQVDQELRSYVDIAPTKLLVVVSESQDPVPCRPVPSRRREGTDVPYCPVVAGVRPTIVLTSDTTPSLKDVLDPLYRGAAKYQRYGTRTALLDYDMSSGFSVEAAVVTAMLLIGAFLLVLILTERRPNRLPRPVPRLVPPAEPQRPPSLSSYGPVSDRPSMTEPIERPAPAYSVAERHVIPFTATREPRPDELRQYFEDHGWLARTLTHVAGSGGYVDVGGVVLWATAHTEIAPDAPVRLTVNDRDGGLIAAPTNRHQAASDKEPLR</sequence>
<evidence type="ECO:0000313" key="4">
    <source>
        <dbReference type="Proteomes" id="UP000295680"/>
    </source>
</evidence>
<keyword evidence="2" id="KW-0812">Transmembrane</keyword>
<dbReference type="EMBL" id="SLWS01000016">
    <property type="protein sequence ID" value="TCO48017.1"/>
    <property type="molecule type" value="Genomic_DNA"/>
</dbReference>
<reference evidence="3 4" key="1">
    <citation type="submission" date="2019-03" db="EMBL/GenBank/DDBJ databases">
        <title>Genomic Encyclopedia of Type Strains, Phase IV (KMG-IV): sequencing the most valuable type-strain genomes for metagenomic binning, comparative biology and taxonomic classification.</title>
        <authorList>
            <person name="Goeker M."/>
        </authorList>
    </citation>
    <scope>NUCLEOTIDE SEQUENCE [LARGE SCALE GENOMIC DNA]</scope>
    <source>
        <strain evidence="3 4">DSM 45934</strain>
    </source>
</reference>
<protein>
    <submittedName>
        <fullName evidence="3">Uncharacterized protein</fullName>
    </submittedName>
</protein>
<organism evidence="3 4">
    <name type="scientific">Actinocrispum wychmicini</name>
    <dbReference type="NCBI Taxonomy" id="1213861"/>
    <lineage>
        <taxon>Bacteria</taxon>
        <taxon>Bacillati</taxon>
        <taxon>Actinomycetota</taxon>
        <taxon>Actinomycetes</taxon>
        <taxon>Pseudonocardiales</taxon>
        <taxon>Pseudonocardiaceae</taxon>
        <taxon>Actinocrispum</taxon>
    </lineage>
</organism>
<evidence type="ECO:0000256" key="2">
    <source>
        <dbReference type="SAM" id="Phobius"/>
    </source>
</evidence>
<feature type="compositionally biased region" description="Pro residues" evidence="1">
    <location>
        <begin position="183"/>
        <end position="198"/>
    </location>
</feature>
<comment type="caution">
    <text evidence="3">The sequence shown here is derived from an EMBL/GenBank/DDBJ whole genome shotgun (WGS) entry which is preliminary data.</text>
</comment>
<proteinExistence type="predicted"/>
<feature type="transmembrane region" description="Helical" evidence="2">
    <location>
        <begin position="152"/>
        <end position="174"/>
    </location>
</feature>
<keyword evidence="4" id="KW-1185">Reference proteome</keyword>
<feature type="transmembrane region" description="Helical" evidence="2">
    <location>
        <begin position="12"/>
        <end position="34"/>
    </location>
</feature>
<evidence type="ECO:0000313" key="3">
    <source>
        <dbReference type="EMBL" id="TCO48017.1"/>
    </source>
</evidence>